<reference evidence="3 4" key="1">
    <citation type="submission" date="2023-01" db="EMBL/GenBank/DDBJ databases">
        <title>Analysis of 21 Apiospora genomes using comparative genomics revels a genus with tremendous synthesis potential of carbohydrate active enzymes and secondary metabolites.</title>
        <authorList>
            <person name="Sorensen T."/>
        </authorList>
    </citation>
    <scope>NUCLEOTIDE SEQUENCE [LARGE SCALE GENOMIC DNA]</scope>
    <source>
        <strain evidence="3 4">CBS 33761</strain>
    </source>
</reference>
<evidence type="ECO:0000256" key="1">
    <source>
        <dbReference type="SAM" id="MobiDB-lite"/>
    </source>
</evidence>
<feature type="signal peptide" evidence="2">
    <location>
        <begin position="1"/>
        <end position="17"/>
    </location>
</feature>
<evidence type="ECO:0000256" key="2">
    <source>
        <dbReference type="SAM" id="SignalP"/>
    </source>
</evidence>
<keyword evidence="4" id="KW-1185">Reference proteome</keyword>
<name>A0ABR1RRV4_9PEZI</name>
<evidence type="ECO:0000313" key="3">
    <source>
        <dbReference type="EMBL" id="KAK8017698.1"/>
    </source>
</evidence>
<accession>A0ABR1RRV4</accession>
<gene>
    <name evidence="3" type="ORF">PG993_014024</name>
</gene>
<sequence length="338" mass="36074">MMLWVLLVALLAQLGTGLPIASLVADLVNADDGDYSLSTLLSNVTGSPAFVSHDTAVSPRSRIVKRTTWPWDPPSLYDEVEIYTAFRAGALLLMEIMSHPETADQEYISFNGQRFPGEYRGRYRAPTVGIGLGTWRPDRAFQNFPVAERTSLIYEYPLIPGGNYPNANMGLGNVVVYNPGPDRVLFQLVRGLPLYLGVVSQRSGFHRRLDATGEDGRHSIATYSWYYPGMDALASIGGPSQGALRQRRVTRPINPIHPVAYSALPMSTPTPDPDPDAGGGASGGGSGVKSVGPGGYSESGGGAAGPQGGFEQYVAPIAGNAFKAGWSSFFPGPSHIEL</sequence>
<dbReference type="Proteomes" id="UP001444661">
    <property type="component" value="Unassembled WGS sequence"/>
</dbReference>
<comment type="caution">
    <text evidence="3">The sequence shown here is derived from an EMBL/GenBank/DDBJ whole genome shotgun (WGS) entry which is preliminary data.</text>
</comment>
<feature type="compositionally biased region" description="Gly residues" evidence="1">
    <location>
        <begin position="277"/>
        <end position="308"/>
    </location>
</feature>
<organism evidence="3 4">
    <name type="scientific">Apiospora rasikravindrae</name>
    <dbReference type="NCBI Taxonomy" id="990691"/>
    <lineage>
        <taxon>Eukaryota</taxon>
        <taxon>Fungi</taxon>
        <taxon>Dikarya</taxon>
        <taxon>Ascomycota</taxon>
        <taxon>Pezizomycotina</taxon>
        <taxon>Sordariomycetes</taxon>
        <taxon>Xylariomycetidae</taxon>
        <taxon>Amphisphaeriales</taxon>
        <taxon>Apiosporaceae</taxon>
        <taxon>Apiospora</taxon>
    </lineage>
</organism>
<dbReference type="EMBL" id="JAQQWK010000013">
    <property type="protein sequence ID" value="KAK8017698.1"/>
    <property type="molecule type" value="Genomic_DNA"/>
</dbReference>
<keyword evidence="2" id="KW-0732">Signal</keyword>
<protein>
    <submittedName>
        <fullName evidence="3">Uncharacterized protein</fullName>
    </submittedName>
</protein>
<feature type="chain" id="PRO_5046655274" evidence="2">
    <location>
        <begin position="18"/>
        <end position="338"/>
    </location>
</feature>
<evidence type="ECO:0000313" key="4">
    <source>
        <dbReference type="Proteomes" id="UP001444661"/>
    </source>
</evidence>
<feature type="region of interest" description="Disordered" evidence="1">
    <location>
        <begin position="264"/>
        <end position="309"/>
    </location>
</feature>
<proteinExistence type="predicted"/>